<reference evidence="2" key="1">
    <citation type="submission" date="2016-03" db="EMBL/GenBank/DDBJ databases">
        <authorList>
            <person name="Sibley D."/>
            <person name="Venepally P."/>
            <person name="Karamycheva S."/>
            <person name="Hadjithomas M."/>
            <person name="Khan A."/>
            <person name="Brunk B."/>
            <person name="Roos D."/>
            <person name="Caler E."/>
            <person name="Lorenzi H."/>
        </authorList>
    </citation>
    <scope>NUCLEOTIDE SEQUENCE [LARGE SCALE GENOMIC DNA]</scope>
    <source>
        <strain evidence="2">TgCatPRC2</strain>
    </source>
</reference>
<dbReference type="VEuPathDB" id="ToxoDB:TGPRC2_312110B"/>
<protein>
    <submittedName>
        <fullName evidence="1">Apicoplast-associated thioredoxin family protein Atrx1</fullName>
    </submittedName>
</protein>
<organism evidence="1 2">
    <name type="scientific">Toxoplasma gondii TgCatPRC2</name>
    <dbReference type="NCBI Taxonomy" id="1130821"/>
    <lineage>
        <taxon>Eukaryota</taxon>
        <taxon>Sar</taxon>
        <taxon>Alveolata</taxon>
        <taxon>Apicomplexa</taxon>
        <taxon>Conoidasida</taxon>
        <taxon>Coccidia</taxon>
        <taxon>Eucoccidiorida</taxon>
        <taxon>Eimeriorina</taxon>
        <taxon>Sarcocystidae</taxon>
        <taxon>Toxoplasma</taxon>
    </lineage>
</organism>
<accession>A0A151HKN2</accession>
<gene>
    <name evidence="1" type="ORF">TGPRC2_312110B</name>
</gene>
<dbReference type="AlphaFoldDB" id="A0A151HKN2"/>
<name>A0A151HKN2_TOXGO</name>
<feature type="non-terminal residue" evidence="1">
    <location>
        <position position="1"/>
    </location>
</feature>
<dbReference type="Proteomes" id="UP000075225">
    <property type="component" value="Unassembled WGS sequence"/>
</dbReference>
<evidence type="ECO:0000313" key="2">
    <source>
        <dbReference type="Proteomes" id="UP000075225"/>
    </source>
</evidence>
<proteinExistence type="predicted"/>
<evidence type="ECO:0000313" key="1">
    <source>
        <dbReference type="EMBL" id="KYK69876.1"/>
    </source>
</evidence>
<comment type="caution">
    <text evidence="1">The sequence shown here is derived from an EMBL/GenBank/DDBJ whole genome shotgun (WGS) entry which is preliminary data.</text>
</comment>
<dbReference type="EMBL" id="AHZP02000668">
    <property type="protein sequence ID" value="KYK69876.1"/>
    <property type="molecule type" value="Genomic_DNA"/>
</dbReference>
<sequence length="47" mass="5442">TIVDLLDQSYFTALQEPGRIFSADEIVAFINKFRREELERNSLAVPE</sequence>